<dbReference type="InterPro" id="IPR021765">
    <property type="entry name" value="UstYa-like"/>
</dbReference>
<dbReference type="PANTHER" id="PTHR33365">
    <property type="entry name" value="YALI0B05434P"/>
    <property type="match status" value="1"/>
</dbReference>
<reference evidence="3" key="1">
    <citation type="submission" date="2021-03" db="EMBL/GenBank/DDBJ databases">
        <title>Revisited historic fungal species revealed as producer of novel bioactive compounds through whole genome sequencing and comparative genomics.</title>
        <authorList>
            <person name="Vignolle G.A."/>
            <person name="Hochenegger N."/>
            <person name="Mach R.L."/>
            <person name="Mach-Aigner A.R."/>
            <person name="Javad Rahimi M."/>
            <person name="Salim K.A."/>
            <person name="Chan C.M."/>
            <person name="Lim L.B.L."/>
            <person name="Cai F."/>
            <person name="Druzhinina I.S."/>
            <person name="U'Ren J.M."/>
            <person name="Derntl C."/>
        </authorList>
    </citation>
    <scope>NUCLEOTIDE SEQUENCE</scope>
    <source>
        <strain evidence="3">TUCIM 5799</strain>
    </source>
</reference>
<dbReference type="AlphaFoldDB" id="A0A9Q0AQ01"/>
<gene>
    <name evidence="3" type="ORF">JX265_006134</name>
</gene>
<proteinExistence type="inferred from homology"/>
<accession>A0A9Q0AQ01</accession>
<dbReference type="Pfam" id="PF11807">
    <property type="entry name" value="UstYa"/>
    <property type="match status" value="1"/>
</dbReference>
<protein>
    <submittedName>
        <fullName evidence="3">Uncharacterized protein</fullName>
    </submittedName>
</protein>
<organism evidence="3 4">
    <name type="scientific">Neoarthrinium moseri</name>
    <dbReference type="NCBI Taxonomy" id="1658444"/>
    <lineage>
        <taxon>Eukaryota</taxon>
        <taxon>Fungi</taxon>
        <taxon>Dikarya</taxon>
        <taxon>Ascomycota</taxon>
        <taxon>Pezizomycotina</taxon>
        <taxon>Sordariomycetes</taxon>
        <taxon>Xylariomycetidae</taxon>
        <taxon>Amphisphaeriales</taxon>
        <taxon>Apiosporaceae</taxon>
        <taxon>Neoarthrinium</taxon>
    </lineage>
</organism>
<evidence type="ECO:0000256" key="1">
    <source>
        <dbReference type="ARBA" id="ARBA00035112"/>
    </source>
</evidence>
<keyword evidence="4" id="KW-1185">Reference proteome</keyword>
<evidence type="ECO:0000313" key="3">
    <source>
        <dbReference type="EMBL" id="KAI1871094.1"/>
    </source>
</evidence>
<comment type="caution">
    <text evidence="3">The sequence shown here is derived from an EMBL/GenBank/DDBJ whole genome shotgun (WGS) entry which is preliminary data.</text>
</comment>
<sequence length="296" mass="34412">MWLRLSNGYMPLKSSIPTERRPPWKRSVMIITVINVGLLIVSLCLLVASYGYYHGLWKLNAHLRRTSTWSPVYDMIDLRPHVKTINGTLFPPQEPSIARQPPNPKADELWEEYELLRVMPVNRNSIVKLGKDPETAVKLEDEIWGLGDDAYAAVFDVYHQIHCLNALRKIAYGQYYNVSQGRTNIFKTREMHINHCADILLQALTCSGNVNLITLHWVETQNNPWPDMSVDRQCIDFDRLTEFRKEVSLDMDKYKYVMNKPLGVTQLHMPDQYYAYFGRENPNHVNGVNQDDDFIL</sequence>
<comment type="similarity">
    <text evidence="1">Belongs to the ustYa family.</text>
</comment>
<name>A0A9Q0AQ01_9PEZI</name>
<evidence type="ECO:0000256" key="2">
    <source>
        <dbReference type="SAM" id="Phobius"/>
    </source>
</evidence>
<evidence type="ECO:0000313" key="4">
    <source>
        <dbReference type="Proteomes" id="UP000829685"/>
    </source>
</evidence>
<dbReference type="GO" id="GO:0043386">
    <property type="term" value="P:mycotoxin biosynthetic process"/>
    <property type="evidence" value="ECO:0007669"/>
    <property type="project" value="InterPro"/>
</dbReference>
<dbReference type="PANTHER" id="PTHR33365:SF14">
    <property type="entry name" value="TAT PATHWAY SIGNAL SEQUENCE"/>
    <property type="match status" value="1"/>
</dbReference>
<dbReference type="Proteomes" id="UP000829685">
    <property type="component" value="Unassembled WGS sequence"/>
</dbReference>
<keyword evidence="2" id="KW-0812">Transmembrane</keyword>
<keyword evidence="2" id="KW-1133">Transmembrane helix</keyword>
<dbReference type="EMBL" id="JAFIMR010000013">
    <property type="protein sequence ID" value="KAI1871094.1"/>
    <property type="molecule type" value="Genomic_DNA"/>
</dbReference>
<keyword evidence="2" id="KW-0472">Membrane</keyword>
<feature type="transmembrane region" description="Helical" evidence="2">
    <location>
        <begin position="28"/>
        <end position="53"/>
    </location>
</feature>